<dbReference type="RefSeq" id="WP_068844153.1">
    <property type="nucleotide sequence ID" value="NZ_FRBT01000006.1"/>
</dbReference>
<dbReference type="AlphaFoldDB" id="A0A1M7J8A8"/>
<protein>
    <submittedName>
        <fullName evidence="3">ADP-heptose:LPS heptosyltransferase</fullName>
    </submittedName>
</protein>
<sequence length="359" mass="40941">MSVLSKINDYRRGIMRNLTKNIGKPKMEDDFILVDKTEIKRVLICRPNGRLGNLLLITPLVQEVAETFPNCKIDLFVKGTLAPIIFENYNVVDKTIHLPKKPFKNLLEYLKVWISIKKEPYDMAINVDQNSSSGRLAVRFSNAKYKFYGDSNEEQSQQKSDYDHIAKYPVYNFRNYLTKLRLTKSNKIVAPIDLKLSSAEITNGKKLLNDLGDSDKKTICIFTYATGAKCLSEEWWERFYTQLTAEYKNYNIIEILPVENVSQIGFKAPSFYSKDIREIGSVIANADLFIGADSGIMHLASAVQTPTIGLFSVSNLKKYEPYDNSSVGIDVTLYTKKEYIKTINSILNNGRLNIYSRAI</sequence>
<evidence type="ECO:0000256" key="2">
    <source>
        <dbReference type="ARBA" id="ARBA00022679"/>
    </source>
</evidence>
<dbReference type="SUPFAM" id="SSF53756">
    <property type="entry name" value="UDP-Glycosyltransferase/glycogen phosphorylase"/>
    <property type="match status" value="1"/>
</dbReference>
<evidence type="ECO:0000313" key="3">
    <source>
        <dbReference type="EMBL" id="SHM49151.1"/>
    </source>
</evidence>
<dbReference type="PANTHER" id="PTHR30160:SF7">
    <property type="entry name" value="ADP-HEPTOSE--LPS HEPTOSYLTRANSFERASE 2"/>
    <property type="match status" value="1"/>
</dbReference>
<dbReference type="Pfam" id="PF01075">
    <property type="entry name" value="Glyco_transf_9"/>
    <property type="match status" value="1"/>
</dbReference>
<accession>A0A1M7J8A8</accession>
<name>A0A1M7J8A8_9FLAO</name>
<keyword evidence="2 3" id="KW-0808">Transferase</keyword>
<dbReference type="STRING" id="946677.SAMN05444484_106215"/>
<dbReference type="GO" id="GO:0009244">
    <property type="term" value="P:lipopolysaccharide core region biosynthetic process"/>
    <property type="evidence" value="ECO:0007669"/>
    <property type="project" value="TreeGrafter"/>
</dbReference>
<dbReference type="GO" id="GO:0005829">
    <property type="term" value="C:cytosol"/>
    <property type="evidence" value="ECO:0007669"/>
    <property type="project" value="TreeGrafter"/>
</dbReference>
<gene>
    <name evidence="3" type="ORF">SAMN05444484_106215</name>
</gene>
<dbReference type="EMBL" id="FRBT01000006">
    <property type="protein sequence ID" value="SHM49151.1"/>
    <property type="molecule type" value="Genomic_DNA"/>
</dbReference>
<organism evidence="3 4">
    <name type="scientific">Flavobacterium chilense</name>
    <dbReference type="NCBI Taxonomy" id="946677"/>
    <lineage>
        <taxon>Bacteria</taxon>
        <taxon>Pseudomonadati</taxon>
        <taxon>Bacteroidota</taxon>
        <taxon>Flavobacteriia</taxon>
        <taxon>Flavobacteriales</taxon>
        <taxon>Flavobacteriaceae</taxon>
        <taxon>Flavobacterium</taxon>
    </lineage>
</organism>
<dbReference type="Gene3D" id="3.40.50.2000">
    <property type="entry name" value="Glycogen Phosphorylase B"/>
    <property type="match status" value="2"/>
</dbReference>
<evidence type="ECO:0000256" key="1">
    <source>
        <dbReference type="ARBA" id="ARBA00022676"/>
    </source>
</evidence>
<evidence type="ECO:0000313" key="4">
    <source>
        <dbReference type="Proteomes" id="UP000184028"/>
    </source>
</evidence>
<dbReference type="InterPro" id="IPR002201">
    <property type="entry name" value="Glyco_trans_9"/>
</dbReference>
<dbReference type="Proteomes" id="UP000184028">
    <property type="component" value="Unassembled WGS sequence"/>
</dbReference>
<keyword evidence="4" id="KW-1185">Reference proteome</keyword>
<keyword evidence="1" id="KW-0328">Glycosyltransferase</keyword>
<reference evidence="4" key="1">
    <citation type="submission" date="2016-11" db="EMBL/GenBank/DDBJ databases">
        <authorList>
            <person name="Varghese N."/>
            <person name="Submissions S."/>
        </authorList>
    </citation>
    <scope>NUCLEOTIDE SEQUENCE [LARGE SCALE GENOMIC DNA]</scope>
    <source>
        <strain evidence="4">DSM 24724</strain>
    </source>
</reference>
<dbReference type="OrthoDB" id="9797795at2"/>
<dbReference type="GO" id="GO:0008713">
    <property type="term" value="F:ADP-heptose-lipopolysaccharide heptosyltransferase activity"/>
    <property type="evidence" value="ECO:0007669"/>
    <property type="project" value="TreeGrafter"/>
</dbReference>
<dbReference type="CDD" id="cd03789">
    <property type="entry name" value="GT9_LPS_heptosyltransferase"/>
    <property type="match status" value="1"/>
</dbReference>
<dbReference type="InterPro" id="IPR051199">
    <property type="entry name" value="LPS_LOS_Heptosyltrfase"/>
</dbReference>
<dbReference type="PANTHER" id="PTHR30160">
    <property type="entry name" value="TETRAACYLDISACCHARIDE 4'-KINASE-RELATED"/>
    <property type="match status" value="1"/>
</dbReference>
<proteinExistence type="predicted"/>